<keyword evidence="2" id="KW-0964">Secreted</keyword>
<evidence type="ECO:0000256" key="9">
    <source>
        <dbReference type="SAM" id="SignalP"/>
    </source>
</evidence>
<comment type="subunit">
    <text evidence="7">Heterohexamer; disulfide linked. Contains 2 sets of 3 non-identical chains (alpha, beta and gamma). The 2 heterotrimers are in head to head conformation with the N-termini in a small central domain.</text>
</comment>
<evidence type="ECO:0000256" key="7">
    <source>
        <dbReference type="ARBA" id="ARBA00025974"/>
    </source>
</evidence>
<evidence type="ECO:0000313" key="12">
    <source>
        <dbReference type="RefSeq" id="XP_020637031.2"/>
    </source>
</evidence>
<accession>A0A6J0SKZ0</accession>
<dbReference type="FunCoup" id="A0A6J0SKZ0">
    <property type="interactions" value="199"/>
</dbReference>
<gene>
    <name evidence="12" type="primary">FGA</name>
</gene>
<evidence type="ECO:0000256" key="5">
    <source>
        <dbReference type="ARBA" id="ARBA00023084"/>
    </source>
</evidence>
<dbReference type="CDD" id="cd00087">
    <property type="entry name" value="FReD"/>
    <property type="match status" value="1"/>
</dbReference>
<dbReference type="PROSITE" id="PS00514">
    <property type="entry name" value="FIBRINOGEN_C_1"/>
    <property type="match status" value="1"/>
</dbReference>
<keyword evidence="4" id="KW-0175">Coiled coil</keyword>
<dbReference type="GO" id="GO:0030674">
    <property type="term" value="F:protein-macromolecule adaptor activity"/>
    <property type="evidence" value="ECO:0007669"/>
    <property type="project" value="TreeGrafter"/>
</dbReference>
<dbReference type="Pfam" id="PF08702">
    <property type="entry name" value="Fib_alpha"/>
    <property type="match status" value="1"/>
</dbReference>
<dbReference type="OrthoDB" id="9945370at2759"/>
<dbReference type="SUPFAM" id="SSF56496">
    <property type="entry name" value="Fibrinogen C-terminal domain-like"/>
    <property type="match status" value="1"/>
</dbReference>
<feature type="region of interest" description="Disordered" evidence="8">
    <location>
        <begin position="487"/>
        <end position="511"/>
    </location>
</feature>
<dbReference type="NCBIfam" id="NF040941">
    <property type="entry name" value="GGGWT_bact"/>
    <property type="match status" value="1"/>
</dbReference>
<dbReference type="GO" id="GO:0005577">
    <property type="term" value="C:fibrinogen complex"/>
    <property type="evidence" value="ECO:0007669"/>
    <property type="project" value="InterPro"/>
</dbReference>
<dbReference type="RefSeq" id="XP_020637031.2">
    <property type="nucleotide sequence ID" value="XM_020781372.2"/>
</dbReference>
<keyword evidence="11" id="KW-1185">Reference proteome</keyword>
<keyword evidence="9" id="KW-0732">Signal</keyword>
<reference evidence="12" key="1">
    <citation type="submission" date="2025-08" db="UniProtKB">
        <authorList>
            <consortium name="RefSeq"/>
        </authorList>
    </citation>
    <scope>IDENTIFICATION</scope>
</reference>
<keyword evidence="5" id="KW-0094">Blood coagulation</keyword>
<proteinExistence type="predicted"/>
<feature type="region of interest" description="Disordered" evidence="8">
    <location>
        <begin position="411"/>
        <end position="451"/>
    </location>
</feature>
<dbReference type="SUPFAM" id="SSF58010">
    <property type="entry name" value="Fibrinogen coiled-coil and central regions"/>
    <property type="match status" value="1"/>
</dbReference>
<dbReference type="InterPro" id="IPR002181">
    <property type="entry name" value="Fibrinogen_a/b/g_C_dom"/>
</dbReference>
<dbReference type="KEGG" id="pvt:110072770"/>
<dbReference type="InParanoid" id="A0A6J0SKZ0"/>
<dbReference type="GO" id="GO:0042730">
    <property type="term" value="P:fibrinolysis"/>
    <property type="evidence" value="ECO:0007669"/>
    <property type="project" value="TreeGrafter"/>
</dbReference>
<dbReference type="CTD" id="2243"/>
<evidence type="ECO:0000256" key="2">
    <source>
        <dbReference type="ARBA" id="ARBA00022525"/>
    </source>
</evidence>
<dbReference type="GO" id="GO:0051258">
    <property type="term" value="P:protein polymerization"/>
    <property type="evidence" value="ECO:0007669"/>
    <property type="project" value="InterPro"/>
</dbReference>
<name>A0A6J0SKZ0_9SAUR</name>
<dbReference type="SMART" id="SM00186">
    <property type="entry name" value="FBG"/>
    <property type="match status" value="1"/>
</dbReference>
<evidence type="ECO:0000256" key="3">
    <source>
        <dbReference type="ARBA" id="ARBA00022696"/>
    </source>
</evidence>
<dbReference type="GO" id="GO:0005201">
    <property type="term" value="F:extracellular matrix structural constituent"/>
    <property type="evidence" value="ECO:0007669"/>
    <property type="project" value="TreeGrafter"/>
</dbReference>
<keyword evidence="6" id="KW-1015">Disulfide bond</keyword>
<dbReference type="GO" id="GO:0072377">
    <property type="term" value="P:blood coagulation, common pathway"/>
    <property type="evidence" value="ECO:0007669"/>
    <property type="project" value="TreeGrafter"/>
</dbReference>
<dbReference type="Proteomes" id="UP001652642">
    <property type="component" value="Chromosome 5"/>
</dbReference>
<feature type="chain" id="PRO_5046099373" evidence="9">
    <location>
        <begin position="34"/>
        <end position="755"/>
    </location>
</feature>
<dbReference type="Gene3D" id="1.20.5.50">
    <property type="match status" value="1"/>
</dbReference>
<evidence type="ECO:0000313" key="11">
    <source>
        <dbReference type="Proteomes" id="UP001652642"/>
    </source>
</evidence>
<evidence type="ECO:0000256" key="8">
    <source>
        <dbReference type="SAM" id="MobiDB-lite"/>
    </source>
</evidence>
<dbReference type="AlphaFoldDB" id="A0A6J0SKZ0"/>
<feature type="compositionally biased region" description="Polar residues" evidence="8">
    <location>
        <begin position="411"/>
        <end position="427"/>
    </location>
</feature>
<dbReference type="InterPro" id="IPR020837">
    <property type="entry name" value="Fibrinogen_CS"/>
</dbReference>
<evidence type="ECO:0000256" key="4">
    <source>
        <dbReference type="ARBA" id="ARBA00023054"/>
    </source>
</evidence>
<dbReference type="PROSITE" id="PS51406">
    <property type="entry name" value="FIBRINOGEN_C_2"/>
    <property type="match status" value="1"/>
</dbReference>
<dbReference type="GO" id="GO:0034116">
    <property type="term" value="P:positive regulation of heterotypic cell-cell adhesion"/>
    <property type="evidence" value="ECO:0007669"/>
    <property type="project" value="TreeGrafter"/>
</dbReference>
<feature type="compositionally biased region" description="Basic and acidic residues" evidence="8">
    <location>
        <begin position="487"/>
        <end position="502"/>
    </location>
</feature>
<dbReference type="SMART" id="SM01212">
    <property type="entry name" value="Fib_alpha"/>
    <property type="match status" value="1"/>
</dbReference>
<dbReference type="PANTHER" id="PTHR47221">
    <property type="entry name" value="FIBRINOGEN ALPHA CHAIN"/>
    <property type="match status" value="1"/>
</dbReference>
<dbReference type="GO" id="GO:0005102">
    <property type="term" value="F:signaling receptor binding"/>
    <property type="evidence" value="ECO:0007669"/>
    <property type="project" value="InterPro"/>
</dbReference>
<dbReference type="GeneID" id="110072770"/>
<evidence type="ECO:0000259" key="10">
    <source>
        <dbReference type="PROSITE" id="PS51406"/>
    </source>
</evidence>
<organism evidence="11 12">
    <name type="scientific">Pogona vitticeps</name>
    <name type="common">central bearded dragon</name>
    <dbReference type="NCBI Taxonomy" id="103695"/>
    <lineage>
        <taxon>Eukaryota</taxon>
        <taxon>Metazoa</taxon>
        <taxon>Chordata</taxon>
        <taxon>Craniata</taxon>
        <taxon>Vertebrata</taxon>
        <taxon>Euteleostomi</taxon>
        <taxon>Lepidosauria</taxon>
        <taxon>Squamata</taxon>
        <taxon>Bifurcata</taxon>
        <taxon>Unidentata</taxon>
        <taxon>Episquamata</taxon>
        <taxon>Toxicofera</taxon>
        <taxon>Iguania</taxon>
        <taxon>Acrodonta</taxon>
        <taxon>Agamidae</taxon>
        <taxon>Amphibolurinae</taxon>
        <taxon>Pogona</taxon>
    </lineage>
</organism>
<dbReference type="InterPro" id="IPR014716">
    <property type="entry name" value="Fibrinogen_a/b/g_C_1"/>
</dbReference>
<dbReference type="InterPro" id="IPR012290">
    <property type="entry name" value="Fibrinogen_a/b/g_coil_dom"/>
</dbReference>
<dbReference type="InterPro" id="IPR037579">
    <property type="entry name" value="FIB_ANG-like"/>
</dbReference>
<evidence type="ECO:0000256" key="6">
    <source>
        <dbReference type="ARBA" id="ARBA00023157"/>
    </source>
</evidence>
<comment type="subcellular location">
    <subcellularLocation>
        <location evidence="1">Secreted</location>
    </subcellularLocation>
</comment>
<sequence>MKGTPLCHITTFLKMFQMRIFCMLLCFSIAGTAQNGGTFEELGGGVRGPRIVEHGTQTACKHDKAWPLCSDDEWGAKCPSGCRMQGLIDEMDQEFNDRINKIKTLLLDNQNSYKRSSVLKEEISTVLERNLISEQQIDGSYNEISDDLRRRLVILKERVVEQVKRIRVLQKTIQNQVGELRRLEVDVDIKVRACKGSCARAFNYVDDRESYANIQMQLTQSNSINFQPPIQDKPLKVLKMRPLKDSTVPSHFKTSPLSEQEMNVLNHITIMVATLEDSGAGSRTSPSVTKQVVPGAEAGEYSKGVTTTQRGGSDLKIVRPGSPAGVTCIRTVTKKRIQSAGGIREEVMEEYKTPDGSDCSHLKGLVSEAGGTHHVKVTSSGGGGSGLPDFSSLGSSAREFFNFGSGSKLTEATDHTPSFHGSETSFDLTEGEDDDFSRLDHASSSSSKTSHDSKFVVIGNTHINGFNKGGSTLEFKSVKLPFREVEGVQHDESGEDTPDYRARSSSTGGEKLGESYIGTDCEDIHQKHTSGAQSGIFRIKPSGSAQFFSVYCDQETTLGGWLLVQQRLDGSLNFNRTWEDYKKGFGSVDGSGKGELWLGNENLYLLTEKDTVLRVEVEDWEGNEAYAEYFIHIGSESEGYKLTISDYEGTAGDALIRGSEEEGSEYTAHANMKFSTFDRDHDQWEENCAEVYGGGWWYNNCQAANLNGIYYQGGQYDPRNNVPYEIENGVVWVPFKPSDYSLKVVRMKIRPVETD</sequence>
<feature type="domain" description="Fibrinogen C-terminal" evidence="10">
    <location>
        <begin position="512"/>
        <end position="753"/>
    </location>
</feature>
<protein>
    <submittedName>
        <fullName evidence="12">Fibrinogen alpha chain</fullName>
    </submittedName>
</protein>
<keyword evidence="3" id="KW-0356">Hemostasis</keyword>
<dbReference type="GO" id="GO:0070527">
    <property type="term" value="P:platelet aggregation"/>
    <property type="evidence" value="ECO:0007669"/>
    <property type="project" value="TreeGrafter"/>
</dbReference>
<feature type="signal peptide" evidence="9">
    <location>
        <begin position="1"/>
        <end position="33"/>
    </location>
</feature>
<dbReference type="Pfam" id="PF00147">
    <property type="entry name" value="Fibrinogen_C"/>
    <property type="match status" value="1"/>
</dbReference>
<dbReference type="PANTHER" id="PTHR47221:SF3">
    <property type="entry name" value="FIBRINOGEN ALPHA CHAIN"/>
    <property type="match status" value="1"/>
</dbReference>
<evidence type="ECO:0000256" key="1">
    <source>
        <dbReference type="ARBA" id="ARBA00004613"/>
    </source>
</evidence>
<dbReference type="Gene3D" id="3.90.215.10">
    <property type="entry name" value="Gamma Fibrinogen, chain A, domain 1"/>
    <property type="match status" value="1"/>
</dbReference>
<dbReference type="InterPro" id="IPR036056">
    <property type="entry name" value="Fibrinogen-like_C"/>
</dbReference>